<dbReference type="InterPro" id="IPR015943">
    <property type="entry name" value="WD40/YVTN_repeat-like_dom_sf"/>
</dbReference>
<gene>
    <name evidence="2" type="ORF">PPAR1163_LOCUS21436</name>
</gene>
<name>A0A7S1UBX7_9STRA</name>
<dbReference type="EMBL" id="HBGJ01033859">
    <property type="protein sequence ID" value="CAD9263053.1"/>
    <property type="molecule type" value="Transcribed_RNA"/>
</dbReference>
<sequence length="483" mass="51386">MRATPLLQVLTFACAGGEVALSVSPLPLIPARVEHCSGNVSAFFSTVASSAEGSRVVAARYDDQVWISDDYGRGWRAVSFRGLRSGARLVKVAVDSGGQRIAVMRRNGVGMFLSLDGGETWRDARRHGGIIGRAISGDGWTIAAAGQRDNALWLSQDFGATFSAVTDSTQAGLIQDVALSPDGSTIAVVRRFVQAHARGVDTGSTVWVSADHGVTWRPSFSEEGAMVSRARVSTDEDGNAIICVIGARTTEIGEENSATTTELSCSRDLGWTWESSVVTKLRATILGFAVSSDGQQITVLLRDQYRYDSGSDPVRMLLSDNGGATWYASNFDSGAGFTWSAMSSASSGRRLVVVGREKEDNTGVVVISADGAASWHQGGECETAVGADYYIWMLTLPVAMLVALLGCCVAFYKRDGWTHLFCPGWLVHGVIRTKVLQGIPADDIEQAEATIPHVIAVDVRDVSAEGQEEAARGAACKSARHPA</sequence>
<evidence type="ECO:0008006" key="3">
    <source>
        <dbReference type="Google" id="ProtNLM"/>
    </source>
</evidence>
<protein>
    <recommendedName>
        <fullName evidence="3">VPS10 domain-containing protein</fullName>
    </recommendedName>
</protein>
<accession>A0A7S1UBX7</accession>
<feature type="transmembrane region" description="Helical" evidence="1">
    <location>
        <begin position="389"/>
        <end position="412"/>
    </location>
</feature>
<dbReference type="CDD" id="cd15482">
    <property type="entry name" value="Sialidase_non-viral"/>
    <property type="match status" value="2"/>
</dbReference>
<dbReference type="Gene3D" id="2.130.10.10">
    <property type="entry name" value="YVTN repeat-like/Quinoprotein amine dehydrogenase"/>
    <property type="match status" value="2"/>
</dbReference>
<evidence type="ECO:0000313" key="2">
    <source>
        <dbReference type="EMBL" id="CAD9263053.1"/>
    </source>
</evidence>
<organism evidence="2">
    <name type="scientific">Phaeomonas parva</name>
    <dbReference type="NCBI Taxonomy" id="124430"/>
    <lineage>
        <taxon>Eukaryota</taxon>
        <taxon>Sar</taxon>
        <taxon>Stramenopiles</taxon>
        <taxon>Ochrophyta</taxon>
        <taxon>Pinguiophyceae</taxon>
        <taxon>Pinguiochrysidales</taxon>
        <taxon>Pinguiochrysidaceae</taxon>
        <taxon>Phaeomonas</taxon>
    </lineage>
</organism>
<keyword evidence="1" id="KW-0812">Transmembrane</keyword>
<dbReference type="SUPFAM" id="SSF50939">
    <property type="entry name" value="Sialidases"/>
    <property type="match status" value="1"/>
</dbReference>
<reference evidence="2" key="1">
    <citation type="submission" date="2021-01" db="EMBL/GenBank/DDBJ databases">
        <authorList>
            <person name="Corre E."/>
            <person name="Pelletier E."/>
            <person name="Niang G."/>
            <person name="Scheremetjew M."/>
            <person name="Finn R."/>
            <person name="Kale V."/>
            <person name="Holt S."/>
            <person name="Cochrane G."/>
            <person name="Meng A."/>
            <person name="Brown T."/>
            <person name="Cohen L."/>
        </authorList>
    </citation>
    <scope>NUCLEOTIDE SEQUENCE</scope>
    <source>
        <strain evidence="2">CCMP2877</strain>
    </source>
</reference>
<evidence type="ECO:0000256" key="1">
    <source>
        <dbReference type="SAM" id="Phobius"/>
    </source>
</evidence>
<proteinExistence type="predicted"/>
<keyword evidence="1" id="KW-1133">Transmembrane helix</keyword>
<dbReference type="InterPro" id="IPR036278">
    <property type="entry name" value="Sialidase_sf"/>
</dbReference>
<dbReference type="AlphaFoldDB" id="A0A7S1UBX7"/>
<dbReference type="SUPFAM" id="SSF110296">
    <property type="entry name" value="Oligoxyloglucan reducing end-specific cellobiohydrolase"/>
    <property type="match status" value="1"/>
</dbReference>
<keyword evidence="1" id="KW-0472">Membrane</keyword>